<organism evidence="1 2">
    <name type="scientific">Streptomyces globosus</name>
    <dbReference type="NCBI Taxonomy" id="68209"/>
    <lineage>
        <taxon>Bacteria</taxon>
        <taxon>Bacillati</taxon>
        <taxon>Actinomycetota</taxon>
        <taxon>Actinomycetes</taxon>
        <taxon>Kitasatosporales</taxon>
        <taxon>Streptomycetaceae</taxon>
        <taxon>Streptomyces</taxon>
    </lineage>
</organism>
<reference evidence="1 2" key="1">
    <citation type="submission" date="2018-01" db="EMBL/GenBank/DDBJ databases">
        <title>Draft genome Sequence of streptomyces globosus LZH-48.</title>
        <authorList>
            <person name="Ran K."/>
            <person name="Li Z."/>
            <person name="Wei S."/>
            <person name="Dong R."/>
        </authorList>
    </citation>
    <scope>NUCLEOTIDE SEQUENCE [LARGE SCALE GENOMIC DNA]</scope>
    <source>
        <strain evidence="1 2">LZH-48</strain>
        <plasmid evidence="1 2">unnamed2</plasmid>
    </source>
</reference>
<dbReference type="KEGG" id="sgz:C0216_33225"/>
<gene>
    <name evidence="1" type="ORF">C0216_33225</name>
</gene>
<geneLocation type="plasmid" evidence="1 2">
    <name>unnamed2</name>
</geneLocation>
<dbReference type="OrthoDB" id="3872177at2"/>
<dbReference type="Proteomes" id="UP000252004">
    <property type="component" value="Plasmid unnamed2"/>
</dbReference>
<keyword evidence="2" id="KW-1185">Reference proteome</keyword>
<sequence>MAGDGDLEVSPQAVAAIQSGLRAAIAELRESGDAAGASQGAGFENLAMTGMETGHAGLAKDFEDFCERWEWGVRALVQDASALAGNLGIAAGTMWEEDQYVQGTFKVALNAAWGNPHASEDEIEKKAWGDIVTPGLFKPDYSAKSFEQSAKDIGQTWSDAKDTVTSTGRIGSLKDLLDQAGGGNGGKG</sequence>
<dbReference type="AlphaFoldDB" id="A0A344UBN8"/>
<name>A0A344UBN8_9ACTN</name>
<dbReference type="EMBL" id="CP030864">
    <property type="protein sequence ID" value="AXE28309.1"/>
    <property type="molecule type" value="Genomic_DNA"/>
</dbReference>
<evidence type="ECO:0000313" key="2">
    <source>
        <dbReference type="Proteomes" id="UP000252004"/>
    </source>
</evidence>
<accession>A0A344UBN8</accession>
<evidence type="ECO:0000313" key="1">
    <source>
        <dbReference type="EMBL" id="AXE28309.1"/>
    </source>
</evidence>
<protein>
    <submittedName>
        <fullName evidence="1">Uncharacterized protein</fullName>
    </submittedName>
</protein>
<proteinExistence type="predicted"/>
<keyword evidence="1" id="KW-0614">Plasmid</keyword>